<proteinExistence type="predicted"/>
<evidence type="ECO:0000256" key="4">
    <source>
        <dbReference type="ARBA" id="ARBA00046271"/>
    </source>
</evidence>
<protein>
    <submittedName>
        <fullName evidence="6">Uncharacterized protein</fullName>
    </submittedName>
</protein>
<evidence type="ECO:0000313" key="6">
    <source>
        <dbReference type="EMBL" id="EJT51685.1"/>
    </source>
</evidence>
<dbReference type="EMBL" id="ALBS01000048">
    <property type="protein sequence ID" value="EJT51685.1"/>
    <property type="molecule type" value="Genomic_DNA"/>
</dbReference>
<keyword evidence="1" id="KW-0962">Peroxisome biogenesis</keyword>
<organism evidence="6 7">
    <name type="scientific">Trichosporon asahii var. asahii (strain ATCC 90039 / CBS 2479 / JCM 2466 / KCTC 7840 / NBRC 103889/ NCYC 2677 / UAMH 7654)</name>
    <name type="common">Yeast</name>
    <dbReference type="NCBI Taxonomy" id="1186058"/>
    <lineage>
        <taxon>Eukaryota</taxon>
        <taxon>Fungi</taxon>
        <taxon>Dikarya</taxon>
        <taxon>Basidiomycota</taxon>
        <taxon>Agaricomycotina</taxon>
        <taxon>Tremellomycetes</taxon>
        <taxon>Trichosporonales</taxon>
        <taxon>Trichosporonaceae</taxon>
        <taxon>Trichosporon</taxon>
    </lineage>
</organism>
<feature type="compositionally biased region" description="Low complexity" evidence="5">
    <location>
        <begin position="88"/>
        <end position="109"/>
    </location>
</feature>
<feature type="compositionally biased region" description="Basic residues" evidence="5">
    <location>
        <begin position="76"/>
        <end position="87"/>
    </location>
</feature>
<dbReference type="PANTHER" id="PTHR12652">
    <property type="entry name" value="PEROXISOMAL BIOGENESIS FACTOR 11"/>
    <property type="match status" value="1"/>
</dbReference>
<evidence type="ECO:0000256" key="5">
    <source>
        <dbReference type="SAM" id="MobiDB-lite"/>
    </source>
</evidence>
<comment type="subcellular location">
    <subcellularLocation>
        <location evidence="4">Peroxisome membrane</location>
    </subcellularLocation>
</comment>
<dbReference type="GO" id="GO:0005778">
    <property type="term" value="C:peroxisomal membrane"/>
    <property type="evidence" value="ECO:0007669"/>
    <property type="project" value="UniProtKB-SubCell"/>
</dbReference>
<accession>J4UIY5</accession>
<evidence type="ECO:0000313" key="7">
    <source>
        <dbReference type="Proteomes" id="UP000002748"/>
    </source>
</evidence>
<keyword evidence="2" id="KW-0472">Membrane</keyword>
<dbReference type="Pfam" id="PF05648">
    <property type="entry name" value="PEX11"/>
    <property type="match status" value="1"/>
</dbReference>
<comment type="caution">
    <text evidence="6">The sequence shown here is derived from an EMBL/GenBank/DDBJ whole genome shotgun (WGS) entry which is preliminary data.</text>
</comment>
<dbReference type="RefSeq" id="XP_014182821.1">
    <property type="nucleotide sequence ID" value="XM_014327346.1"/>
</dbReference>
<dbReference type="PANTHER" id="PTHR12652:SF19">
    <property type="entry name" value="PEROXISOMAL BIOGENESIS FACTOR 11"/>
    <property type="match status" value="1"/>
</dbReference>
<feature type="region of interest" description="Disordered" evidence="5">
    <location>
        <begin position="49"/>
        <end position="172"/>
    </location>
</feature>
<dbReference type="GO" id="GO:0016559">
    <property type="term" value="P:peroxisome fission"/>
    <property type="evidence" value="ECO:0007669"/>
    <property type="project" value="InterPro"/>
</dbReference>
<dbReference type="Proteomes" id="UP000002748">
    <property type="component" value="Unassembled WGS sequence"/>
</dbReference>
<feature type="compositionally biased region" description="Low complexity" evidence="5">
    <location>
        <begin position="49"/>
        <end position="75"/>
    </location>
</feature>
<dbReference type="KEGG" id="tasa:A1Q1_07097"/>
<evidence type="ECO:0000256" key="2">
    <source>
        <dbReference type="ARBA" id="ARBA00023136"/>
    </source>
</evidence>
<dbReference type="VEuPathDB" id="FungiDB:A1Q1_07097"/>
<dbReference type="AlphaFoldDB" id="J4UIY5"/>
<dbReference type="OrthoDB" id="411017at2759"/>
<dbReference type="HOGENOM" id="CLU_627288_0_0_1"/>
<dbReference type="InterPro" id="IPR008733">
    <property type="entry name" value="PEX11"/>
</dbReference>
<sequence length="437" mass="48397">MPDAWLHHRNTHAHIVHPSPVRAHSYPFHAYGAGAGAGGGAPSGSGYYGSSLGSPSSSSTLHHPFSSSSSNLYSHHPQHLNTHHLHHPNPYQQQSTFSSSYSQYSYSHSSGGGFRGSDLPSPPLSTSAMPPDPWNSGASDRMSPSDDGANHDWTNGHSKHYQNGGDYDDYAARNNSFSSPSHKHIIPPMGPMIRTSSHNHKALKKLPAPYMLETWASLMDKSKGRDKVLKTVQYTFRTYLYVLGLIASVRPLSRWFLASEKRTKQSVAGLSLTRKCLLLLNPLRPIGALISPEPTSARDFLGHIVDLASAIADDIFCLSKLGLLSRRKGVIADNWANRLWFTTTLTGLYGLYVNSFKDRDPEEERKDDWKRVKYLCDLTFVSYDIFGFTWAKEPIQCVAGLMAAIIATGQLYDKEWQHLISRHEVDGLGVIAKKSQV</sequence>
<dbReference type="GeneID" id="25990609"/>
<gene>
    <name evidence="6" type="ORF">A1Q1_07097</name>
</gene>
<evidence type="ECO:0000256" key="3">
    <source>
        <dbReference type="ARBA" id="ARBA00023140"/>
    </source>
</evidence>
<keyword evidence="3" id="KW-0576">Peroxisome</keyword>
<reference evidence="6 7" key="1">
    <citation type="journal article" date="2012" name="Eukaryot. Cell">
        <title>Draft genome sequence of CBS 2479, the standard type strain of Trichosporon asahii.</title>
        <authorList>
            <person name="Yang R.Y."/>
            <person name="Li H.T."/>
            <person name="Zhu H."/>
            <person name="Zhou G.P."/>
            <person name="Wang M."/>
            <person name="Wang L."/>
        </authorList>
    </citation>
    <scope>NUCLEOTIDE SEQUENCE [LARGE SCALE GENOMIC DNA]</scope>
    <source>
        <strain evidence="7">ATCC 90039 / CBS 2479 / JCM 2466 / KCTC 7840 / NCYC 2677 / UAMH 7654</strain>
    </source>
</reference>
<evidence type="ECO:0000256" key="1">
    <source>
        <dbReference type="ARBA" id="ARBA00022593"/>
    </source>
</evidence>
<name>J4UIY5_TRIAS</name>